<evidence type="ECO:0000256" key="2">
    <source>
        <dbReference type="ARBA" id="ARBA00022679"/>
    </source>
</evidence>
<dbReference type="OrthoDB" id="60033at2759"/>
<dbReference type="SUPFAM" id="SSF55781">
    <property type="entry name" value="GAF domain-like"/>
    <property type="match status" value="1"/>
</dbReference>
<evidence type="ECO:0000259" key="5">
    <source>
        <dbReference type="PROSITE" id="PS50109"/>
    </source>
</evidence>
<dbReference type="PROSITE" id="PS50110">
    <property type="entry name" value="RESPONSE_REGULATORY"/>
    <property type="match status" value="1"/>
</dbReference>
<dbReference type="EMBL" id="WTPW01000124">
    <property type="protein sequence ID" value="KAF0544565.1"/>
    <property type="molecule type" value="Genomic_DNA"/>
</dbReference>
<dbReference type="Pfam" id="PF00512">
    <property type="entry name" value="HisKA"/>
    <property type="match status" value="1"/>
</dbReference>
<dbReference type="Proteomes" id="UP000439903">
    <property type="component" value="Unassembled WGS sequence"/>
</dbReference>
<dbReference type="Gene3D" id="6.10.250.690">
    <property type="match status" value="1"/>
</dbReference>
<dbReference type="InterPro" id="IPR001789">
    <property type="entry name" value="Sig_transdc_resp-reg_receiver"/>
</dbReference>
<evidence type="ECO:0000256" key="4">
    <source>
        <dbReference type="PROSITE-ProRule" id="PRU00169"/>
    </source>
</evidence>
<dbReference type="SMART" id="SM00065">
    <property type="entry name" value="GAF"/>
    <property type="match status" value="1"/>
</dbReference>
<gene>
    <name evidence="7" type="ORF">F8M41_002709</name>
</gene>
<dbReference type="Gene3D" id="1.10.287.130">
    <property type="match status" value="1"/>
</dbReference>
<dbReference type="InterPro" id="IPR003018">
    <property type="entry name" value="GAF"/>
</dbReference>
<sequence length="645" mass="73191">MIPVILLSAKAGETSKIKGLDKGADDYLVKPFSTQELIIRIRANIELSLARRKIFFHRYKQEDTKQLLVSITNTIISKLDLNETLLYTAREIYRRLSCERIFIISNGQSKNNKIVVSGEEENPEYLTPVANPFLEISDNNKSNLQSFTKLQKNLNTNSGVDISLDVYCDDVCKNVSILSVEILLDNENWGWIKVHRSPNSIWTDSEIEFLQQISNQLNMAIEYTRLLKENREKEIQIKAAEIASNTKSQILANTSHELRTPLNAVVCIASSFEGIKLATNQRDMLNIISNASDVVVSTINDILNVAKLGAKKIILVNRTFDLLELLDSTIDTFGKKAGSKKIELIVNCEVDMLPRYVKSDPERLKQVLSHLLSNAVKFTNEGEIVLTISMKPRENEVNLTCDQVIKKEVLFLELYDTGIGINPEYIQHAWKSFSQGDMSITRKQDGVGLGLSICKSLVEINGGEIKAESQLGKGSKFSFTWNVELLSMMSLSRISQFNEQISYLLPRTVRKKQILIIHSVESVRNSLLKYLKRVEKVDAFDTFDKGIRAAKSYKELYQHVYDIVFISLYENNKGEAMNAVLELKELEKDNSLAIIFIVFPSDEGIKLASELIELIGKVLTFVIYAPITWNKLISQFKHMENNKLM</sequence>
<organism evidence="7 8">
    <name type="scientific">Gigaspora margarita</name>
    <dbReference type="NCBI Taxonomy" id="4874"/>
    <lineage>
        <taxon>Eukaryota</taxon>
        <taxon>Fungi</taxon>
        <taxon>Fungi incertae sedis</taxon>
        <taxon>Mucoromycota</taxon>
        <taxon>Glomeromycotina</taxon>
        <taxon>Glomeromycetes</taxon>
        <taxon>Diversisporales</taxon>
        <taxon>Gigasporaceae</taxon>
        <taxon>Gigaspora</taxon>
    </lineage>
</organism>
<dbReference type="Pfam" id="PF02518">
    <property type="entry name" value="HATPase_c"/>
    <property type="match status" value="1"/>
</dbReference>
<keyword evidence="8" id="KW-1185">Reference proteome</keyword>
<evidence type="ECO:0000256" key="1">
    <source>
        <dbReference type="ARBA" id="ARBA00022553"/>
    </source>
</evidence>
<dbReference type="InterPro" id="IPR036097">
    <property type="entry name" value="HisK_dim/P_sf"/>
</dbReference>
<dbReference type="CDD" id="cd16922">
    <property type="entry name" value="HATPase_EvgS-ArcB-TorS-like"/>
    <property type="match status" value="1"/>
</dbReference>
<evidence type="ECO:0000259" key="6">
    <source>
        <dbReference type="PROSITE" id="PS50110"/>
    </source>
</evidence>
<dbReference type="FunFam" id="3.30.565.10:FF:000010">
    <property type="entry name" value="Sensor histidine kinase RcsC"/>
    <property type="match status" value="1"/>
</dbReference>
<dbReference type="PANTHER" id="PTHR45339">
    <property type="entry name" value="HYBRID SIGNAL TRANSDUCTION HISTIDINE KINASE J"/>
    <property type="match status" value="1"/>
</dbReference>
<keyword evidence="1" id="KW-0597">Phosphoprotein</keyword>
<keyword evidence="3 7" id="KW-0418">Kinase</keyword>
<dbReference type="Gene3D" id="3.30.450.40">
    <property type="match status" value="1"/>
</dbReference>
<dbReference type="SMART" id="SM00387">
    <property type="entry name" value="HATPase_c"/>
    <property type="match status" value="1"/>
</dbReference>
<dbReference type="InterPro" id="IPR029016">
    <property type="entry name" value="GAF-like_dom_sf"/>
</dbReference>
<name>A0A8H4AYK0_GIGMA</name>
<comment type="caution">
    <text evidence="4">Lacks conserved residue(s) required for the propagation of feature annotation.</text>
</comment>
<dbReference type="InterPro" id="IPR036890">
    <property type="entry name" value="HATPase_C_sf"/>
</dbReference>
<evidence type="ECO:0000313" key="7">
    <source>
        <dbReference type="EMBL" id="KAF0544565.1"/>
    </source>
</evidence>
<dbReference type="SUPFAM" id="SSF52172">
    <property type="entry name" value="CheY-like"/>
    <property type="match status" value="1"/>
</dbReference>
<dbReference type="Pfam" id="PF01590">
    <property type="entry name" value="GAF"/>
    <property type="match status" value="1"/>
</dbReference>
<feature type="domain" description="Response regulatory" evidence="6">
    <location>
        <begin position="1"/>
        <end position="45"/>
    </location>
</feature>
<accession>A0A8H4AYK0</accession>
<dbReference type="SMART" id="SM00388">
    <property type="entry name" value="HisKA"/>
    <property type="match status" value="1"/>
</dbReference>
<evidence type="ECO:0000313" key="8">
    <source>
        <dbReference type="Proteomes" id="UP000439903"/>
    </source>
</evidence>
<dbReference type="SUPFAM" id="SSF47384">
    <property type="entry name" value="Homodimeric domain of signal transducing histidine kinase"/>
    <property type="match status" value="1"/>
</dbReference>
<dbReference type="InterPro" id="IPR003661">
    <property type="entry name" value="HisK_dim/P_dom"/>
</dbReference>
<dbReference type="InterPro" id="IPR011006">
    <property type="entry name" value="CheY-like_superfamily"/>
</dbReference>
<dbReference type="PANTHER" id="PTHR45339:SF5">
    <property type="entry name" value="HISTIDINE KINASE"/>
    <property type="match status" value="1"/>
</dbReference>
<comment type="caution">
    <text evidence="7">The sequence shown here is derived from an EMBL/GenBank/DDBJ whole genome shotgun (WGS) entry which is preliminary data.</text>
</comment>
<dbReference type="GO" id="GO:0000155">
    <property type="term" value="F:phosphorelay sensor kinase activity"/>
    <property type="evidence" value="ECO:0007669"/>
    <property type="project" value="InterPro"/>
</dbReference>
<dbReference type="SUPFAM" id="SSF55874">
    <property type="entry name" value="ATPase domain of HSP90 chaperone/DNA topoisomerase II/histidine kinase"/>
    <property type="match status" value="1"/>
</dbReference>
<protein>
    <submittedName>
        <fullName evidence="7">Protein-histidine kinase</fullName>
    </submittedName>
</protein>
<dbReference type="InterPro" id="IPR003594">
    <property type="entry name" value="HATPase_dom"/>
</dbReference>
<dbReference type="InterPro" id="IPR004358">
    <property type="entry name" value="Sig_transdc_His_kin-like_C"/>
</dbReference>
<reference evidence="7 8" key="1">
    <citation type="journal article" date="2019" name="Environ. Microbiol.">
        <title>At the nexus of three kingdoms: the genome of the mycorrhizal fungus Gigaspora margarita provides insights into plant, endobacterial and fungal interactions.</title>
        <authorList>
            <person name="Venice F."/>
            <person name="Ghignone S."/>
            <person name="Salvioli di Fossalunga A."/>
            <person name="Amselem J."/>
            <person name="Novero M."/>
            <person name="Xianan X."/>
            <person name="Sedzielewska Toro K."/>
            <person name="Morin E."/>
            <person name="Lipzen A."/>
            <person name="Grigoriev I.V."/>
            <person name="Henrissat B."/>
            <person name="Martin F.M."/>
            <person name="Bonfante P."/>
        </authorList>
    </citation>
    <scope>NUCLEOTIDE SEQUENCE [LARGE SCALE GENOMIC DNA]</scope>
    <source>
        <strain evidence="7 8">BEG34</strain>
    </source>
</reference>
<dbReference type="InterPro" id="IPR005467">
    <property type="entry name" value="His_kinase_dom"/>
</dbReference>
<keyword evidence="2" id="KW-0808">Transferase</keyword>
<dbReference type="Gene3D" id="3.30.565.10">
    <property type="entry name" value="Histidine kinase-like ATPase, C-terminal domain"/>
    <property type="match status" value="1"/>
</dbReference>
<dbReference type="PRINTS" id="PR00344">
    <property type="entry name" value="BCTRLSENSOR"/>
</dbReference>
<feature type="domain" description="Histidine kinase" evidence="5">
    <location>
        <begin position="253"/>
        <end position="485"/>
    </location>
</feature>
<proteinExistence type="predicted"/>
<dbReference type="CDD" id="cd00082">
    <property type="entry name" value="HisKA"/>
    <property type="match status" value="1"/>
</dbReference>
<evidence type="ECO:0000256" key="3">
    <source>
        <dbReference type="ARBA" id="ARBA00022777"/>
    </source>
</evidence>
<dbReference type="PROSITE" id="PS50109">
    <property type="entry name" value="HIS_KIN"/>
    <property type="match status" value="1"/>
</dbReference>
<dbReference type="AlphaFoldDB" id="A0A8H4AYK0"/>